<feature type="transmembrane region" description="Helical" evidence="9">
    <location>
        <begin position="480"/>
        <end position="511"/>
    </location>
</feature>
<feature type="transmembrane region" description="Helical" evidence="9">
    <location>
        <begin position="646"/>
        <end position="665"/>
    </location>
</feature>
<dbReference type="RefSeq" id="WP_176762285.1">
    <property type="nucleotide sequence ID" value="NZ_FMXR01000007.1"/>
</dbReference>
<keyword evidence="6 9" id="KW-0812">Transmembrane</keyword>
<dbReference type="PANTHER" id="PTHR30505">
    <property type="entry name" value="FRUCTOSE-LIKE PERMEASE"/>
    <property type="match status" value="1"/>
</dbReference>
<evidence type="ECO:0000256" key="4">
    <source>
        <dbReference type="ARBA" id="ARBA00022597"/>
    </source>
</evidence>
<reference evidence="12 13" key="1">
    <citation type="submission" date="2016-10" db="EMBL/GenBank/DDBJ databases">
        <authorList>
            <person name="de Groot N.N."/>
        </authorList>
    </citation>
    <scope>NUCLEOTIDE SEQUENCE [LARGE SCALE GENOMIC DNA]</scope>
    <source>
        <strain evidence="12 13">DSM 3217</strain>
    </source>
</reference>
<evidence type="ECO:0000313" key="13">
    <source>
        <dbReference type="Proteomes" id="UP000199228"/>
    </source>
</evidence>
<dbReference type="InterPro" id="IPR006327">
    <property type="entry name" value="PTS_IIC_fruc"/>
</dbReference>
<organism evidence="12 13">
    <name type="scientific">Eubacterium oxidoreducens</name>
    <dbReference type="NCBI Taxonomy" id="1732"/>
    <lineage>
        <taxon>Bacteria</taxon>
        <taxon>Bacillati</taxon>
        <taxon>Bacillota</taxon>
        <taxon>Clostridia</taxon>
        <taxon>Eubacteriales</taxon>
        <taxon>Eubacteriaceae</taxon>
        <taxon>Eubacterium</taxon>
    </lineage>
</organism>
<feature type="transmembrane region" description="Helical" evidence="9">
    <location>
        <begin position="672"/>
        <end position="691"/>
    </location>
</feature>
<proteinExistence type="predicted"/>
<feature type="transmembrane region" description="Helical" evidence="9">
    <location>
        <begin position="400"/>
        <end position="424"/>
    </location>
</feature>
<dbReference type="InterPro" id="IPR000160">
    <property type="entry name" value="GGDEF_dom"/>
</dbReference>
<sequence length="741" mass="82210">MKDYKFNSKFIIIICIIICSFVVSSLFFAAINVTTLRSYEYDNLNYAVHAFSTRLNADITSENFTIDSDLAYWQCDSDGNILSTNSDDDYKTIQSYSRFSDCEDLLTPPTNSVCYKELYTQNNPFYTDGRACISSYLDDGTILLLETDGANMRSYEYRQLTLIISVELILLFIVIILITNNFFSYRGILLKMATFDELTGLSNRRSFTEDFKRLALLCPTDVCLFLLDVDYFKQINDKYSHTVGDEALQIVSEHIKELISKHGYSAARWGGDEFIGILKLPADKAYPLLEQLCQDIHHTDTPEGYHITVSIGLTPLDYAQPLKTISEMADFALYRSKQLGRNRVTMFTEDLADKVIDGPDKKSAFETDFVRLQETKSLEAPKQLTQNEKIFTYKSICESIIYAITWMIPFIAAGGILIGLAYLFDSASVDLSSLTIDARSELGTITPVASGLNTLGETCFNFMLPIFAAFMSFKLLGREAFMAGFVGGCMAIDTNSGFIGAMCAALVACYITHHLKQFTGHLPNYMRSAAMIIIYPIMTLLLMFLFSRFLLTPATSAIHSYLTSLLDYLASYNEVISGTFASTLMAIDMGGLLNKAAYNYATASLSSGTSGIMAAVMLGGMVPPIGISISMLLFKNKYTNDQKGQLSGVFFMGLSFITESVLPFVLTDIRKVILSCMAGAATAGFCSSLFGCTIPAPHGGIFVFILSNHPLLYILALTIGSFVTALILGRWKKQVKENLPR</sequence>
<dbReference type="InterPro" id="IPR013014">
    <property type="entry name" value="PTS_EIIC_2"/>
</dbReference>
<dbReference type="SMART" id="SM00267">
    <property type="entry name" value="GGDEF"/>
    <property type="match status" value="1"/>
</dbReference>
<dbReference type="STRING" id="1732.SAMN02910417_00892"/>
<name>A0A1G6AU94_EUBOX</name>
<protein>
    <submittedName>
        <fullName evidence="12">PTS system, fructose subfamily, IIC component</fullName>
    </submittedName>
</protein>
<feature type="transmembrane region" description="Helical" evidence="9">
    <location>
        <begin position="532"/>
        <end position="551"/>
    </location>
</feature>
<comment type="subcellular location">
    <subcellularLocation>
        <location evidence="1">Cell inner membrane</location>
        <topology evidence="1">Multi-pass membrane protein</topology>
    </subcellularLocation>
</comment>
<dbReference type="EMBL" id="FMXR01000007">
    <property type="protein sequence ID" value="SDB11938.1"/>
    <property type="molecule type" value="Genomic_DNA"/>
</dbReference>
<dbReference type="GO" id="GO:0090563">
    <property type="term" value="F:protein-phosphocysteine-sugar phosphotransferase activity"/>
    <property type="evidence" value="ECO:0007669"/>
    <property type="project" value="TreeGrafter"/>
</dbReference>
<evidence type="ECO:0000256" key="5">
    <source>
        <dbReference type="ARBA" id="ARBA00022683"/>
    </source>
</evidence>
<dbReference type="Pfam" id="PF00990">
    <property type="entry name" value="GGDEF"/>
    <property type="match status" value="1"/>
</dbReference>
<keyword evidence="5" id="KW-0598">Phosphotransferase system</keyword>
<feature type="transmembrane region" description="Helical" evidence="9">
    <location>
        <begin position="711"/>
        <end position="731"/>
    </location>
</feature>
<accession>A0A1G6AU94</accession>
<feature type="domain" description="PTS EIIC type-2" evidence="11">
    <location>
        <begin position="396"/>
        <end position="741"/>
    </location>
</feature>
<dbReference type="PROSITE" id="PS51104">
    <property type="entry name" value="PTS_EIIC_TYPE_2"/>
    <property type="match status" value="1"/>
</dbReference>
<keyword evidence="13" id="KW-1185">Reference proteome</keyword>
<feature type="transmembrane region" description="Helical" evidence="9">
    <location>
        <begin position="12"/>
        <end position="31"/>
    </location>
</feature>
<keyword evidence="8 9" id="KW-0472">Membrane</keyword>
<dbReference type="NCBIfam" id="TIGR01427">
    <property type="entry name" value="PTS_IIC_fructo"/>
    <property type="match status" value="1"/>
</dbReference>
<evidence type="ECO:0000256" key="6">
    <source>
        <dbReference type="ARBA" id="ARBA00022692"/>
    </source>
</evidence>
<feature type="transmembrane region" description="Helical" evidence="9">
    <location>
        <begin position="614"/>
        <end position="634"/>
    </location>
</feature>
<dbReference type="PANTHER" id="PTHR30505:SF0">
    <property type="entry name" value="FRUCTOSE-LIKE PTS SYSTEM EIIBC COMPONENT-RELATED"/>
    <property type="match status" value="1"/>
</dbReference>
<gene>
    <name evidence="12" type="ORF">SAMN02910417_00892</name>
</gene>
<keyword evidence="4" id="KW-0762">Sugar transport</keyword>
<dbReference type="PROSITE" id="PS50887">
    <property type="entry name" value="GGDEF"/>
    <property type="match status" value="1"/>
</dbReference>
<keyword evidence="7 9" id="KW-1133">Transmembrane helix</keyword>
<evidence type="ECO:0000256" key="8">
    <source>
        <dbReference type="ARBA" id="ARBA00023136"/>
    </source>
</evidence>
<evidence type="ECO:0000256" key="3">
    <source>
        <dbReference type="ARBA" id="ARBA00022475"/>
    </source>
</evidence>
<feature type="transmembrane region" description="Helical" evidence="9">
    <location>
        <begin position="160"/>
        <end position="183"/>
    </location>
</feature>
<dbReference type="GO" id="GO:0009401">
    <property type="term" value="P:phosphoenolpyruvate-dependent sugar phosphotransferase system"/>
    <property type="evidence" value="ECO:0007669"/>
    <property type="project" value="UniProtKB-KW"/>
</dbReference>
<dbReference type="GO" id="GO:0008982">
    <property type="term" value="F:protein-N(PI)-phosphohistidine-sugar phosphotransferase activity"/>
    <property type="evidence" value="ECO:0007669"/>
    <property type="project" value="InterPro"/>
</dbReference>
<evidence type="ECO:0000256" key="9">
    <source>
        <dbReference type="SAM" id="Phobius"/>
    </source>
</evidence>
<evidence type="ECO:0000259" key="11">
    <source>
        <dbReference type="PROSITE" id="PS51104"/>
    </source>
</evidence>
<dbReference type="CDD" id="cd01949">
    <property type="entry name" value="GGDEF"/>
    <property type="match status" value="1"/>
</dbReference>
<evidence type="ECO:0000256" key="2">
    <source>
        <dbReference type="ARBA" id="ARBA00022448"/>
    </source>
</evidence>
<dbReference type="InterPro" id="IPR050864">
    <property type="entry name" value="Bacterial_PTS_Sugar_Transport"/>
</dbReference>
<dbReference type="Proteomes" id="UP000199228">
    <property type="component" value="Unassembled WGS sequence"/>
</dbReference>
<dbReference type="AlphaFoldDB" id="A0A1G6AU94"/>
<dbReference type="Gene3D" id="3.30.70.270">
    <property type="match status" value="1"/>
</dbReference>
<evidence type="ECO:0000256" key="7">
    <source>
        <dbReference type="ARBA" id="ARBA00022989"/>
    </source>
</evidence>
<dbReference type="SUPFAM" id="SSF55073">
    <property type="entry name" value="Nucleotide cyclase"/>
    <property type="match status" value="1"/>
</dbReference>
<evidence type="ECO:0000256" key="1">
    <source>
        <dbReference type="ARBA" id="ARBA00004429"/>
    </source>
</evidence>
<keyword evidence="3" id="KW-1003">Cell membrane</keyword>
<feature type="domain" description="GGDEF" evidence="10">
    <location>
        <begin position="220"/>
        <end position="349"/>
    </location>
</feature>
<dbReference type="InterPro" id="IPR043128">
    <property type="entry name" value="Rev_trsase/Diguanyl_cyclase"/>
</dbReference>
<dbReference type="GO" id="GO:0005886">
    <property type="term" value="C:plasma membrane"/>
    <property type="evidence" value="ECO:0007669"/>
    <property type="project" value="UniProtKB-SubCell"/>
</dbReference>
<evidence type="ECO:0000313" key="12">
    <source>
        <dbReference type="EMBL" id="SDB11938.1"/>
    </source>
</evidence>
<dbReference type="NCBIfam" id="TIGR00254">
    <property type="entry name" value="GGDEF"/>
    <property type="match status" value="1"/>
</dbReference>
<evidence type="ECO:0000259" key="10">
    <source>
        <dbReference type="PROSITE" id="PS50887"/>
    </source>
</evidence>
<keyword evidence="2" id="KW-0813">Transport</keyword>
<dbReference type="GO" id="GO:0005351">
    <property type="term" value="F:carbohydrate:proton symporter activity"/>
    <property type="evidence" value="ECO:0007669"/>
    <property type="project" value="InterPro"/>
</dbReference>
<dbReference type="InterPro" id="IPR029787">
    <property type="entry name" value="Nucleotide_cyclase"/>
</dbReference>